<feature type="non-terminal residue" evidence="1">
    <location>
        <position position="25"/>
    </location>
</feature>
<name>A0A3B0XEC6_9ZZZZ</name>
<proteinExistence type="predicted"/>
<gene>
    <name evidence="1" type="ORF">MNBD_GAMMA09-3565</name>
</gene>
<dbReference type="EMBL" id="UOFI01000084">
    <property type="protein sequence ID" value="VAW66638.1"/>
    <property type="molecule type" value="Genomic_DNA"/>
</dbReference>
<evidence type="ECO:0000313" key="1">
    <source>
        <dbReference type="EMBL" id="VAW66638.1"/>
    </source>
</evidence>
<sequence>MHFYLEIRTYWFNYIHICAVRMRII</sequence>
<reference evidence="1" key="1">
    <citation type="submission" date="2018-06" db="EMBL/GenBank/DDBJ databases">
        <authorList>
            <person name="Zhirakovskaya E."/>
        </authorList>
    </citation>
    <scope>NUCLEOTIDE SEQUENCE</scope>
</reference>
<accession>A0A3B0XEC6</accession>
<protein>
    <submittedName>
        <fullName evidence="1">Uncharacterized protein</fullName>
    </submittedName>
</protein>
<organism evidence="1">
    <name type="scientific">hydrothermal vent metagenome</name>
    <dbReference type="NCBI Taxonomy" id="652676"/>
    <lineage>
        <taxon>unclassified sequences</taxon>
        <taxon>metagenomes</taxon>
        <taxon>ecological metagenomes</taxon>
    </lineage>
</organism>
<dbReference type="AlphaFoldDB" id="A0A3B0XEC6"/>